<dbReference type="PANTHER" id="PTHR10877">
    <property type="entry name" value="POLYCYSTIN FAMILY MEMBER"/>
    <property type="match status" value="1"/>
</dbReference>
<gene>
    <name evidence="13" type="ORF">PODLI_1B041313</name>
</gene>
<dbReference type="InterPro" id="IPR013122">
    <property type="entry name" value="PKD1_2_channel"/>
</dbReference>
<dbReference type="Pfam" id="PF01477">
    <property type="entry name" value="PLAT"/>
    <property type="match status" value="1"/>
</dbReference>
<feature type="transmembrane region" description="Helical" evidence="9">
    <location>
        <begin position="2330"/>
        <end position="2352"/>
    </location>
</feature>
<dbReference type="GO" id="GO:0005262">
    <property type="term" value="F:calcium channel activity"/>
    <property type="evidence" value="ECO:0007669"/>
    <property type="project" value="TreeGrafter"/>
</dbReference>
<comment type="subcellular location">
    <subcellularLocation>
        <location evidence="1">Membrane</location>
        <topology evidence="1">Multi-pass membrane protein</topology>
    </subcellularLocation>
</comment>
<evidence type="ECO:0000256" key="7">
    <source>
        <dbReference type="PROSITE-ProRule" id="PRU00152"/>
    </source>
</evidence>
<dbReference type="PANTHER" id="PTHR10877:SF185">
    <property type="entry name" value="POLYCYSTIN FAMILY RECEPTOR FOR EGG JELLY"/>
    <property type="match status" value="1"/>
</dbReference>
<reference evidence="13" key="1">
    <citation type="submission" date="2022-12" db="EMBL/GenBank/DDBJ databases">
        <authorList>
            <person name="Alioto T."/>
            <person name="Alioto T."/>
            <person name="Gomez Garrido J."/>
        </authorList>
    </citation>
    <scope>NUCLEOTIDE SEQUENCE</scope>
</reference>
<keyword evidence="4 10" id="KW-0732">Signal</keyword>
<feature type="domain" description="REJ" evidence="12">
    <location>
        <begin position="578"/>
        <end position="1278"/>
    </location>
</feature>
<evidence type="ECO:0000259" key="11">
    <source>
        <dbReference type="PROSITE" id="PS50095"/>
    </source>
</evidence>
<evidence type="ECO:0000256" key="4">
    <source>
        <dbReference type="ARBA" id="ARBA00022729"/>
    </source>
</evidence>
<feature type="transmembrane region" description="Helical" evidence="9">
    <location>
        <begin position="1898"/>
        <end position="1918"/>
    </location>
</feature>
<feature type="transmembrane region" description="Helical" evidence="9">
    <location>
        <begin position="1751"/>
        <end position="1769"/>
    </location>
</feature>
<dbReference type="GO" id="GO:0050982">
    <property type="term" value="P:detection of mechanical stimulus"/>
    <property type="evidence" value="ECO:0007669"/>
    <property type="project" value="TreeGrafter"/>
</dbReference>
<dbReference type="InterPro" id="IPR046791">
    <property type="entry name" value="Polycystin_dom"/>
</dbReference>
<feature type="transmembrane region" description="Helical" evidence="9">
    <location>
        <begin position="2412"/>
        <end position="2433"/>
    </location>
</feature>
<dbReference type="Pfam" id="PF20519">
    <property type="entry name" value="Polycystin_dom"/>
    <property type="match status" value="1"/>
</dbReference>
<feature type="transmembrane region" description="Helical" evidence="9">
    <location>
        <begin position="2026"/>
        <end position="2049"/>
    </location>
</feature>
<feature type="transmembrane region" description="Helical" evidence="9">
    <location>
        <begin position="2289"/>
        <end position="2309"/>
    </location>
</feature>
<protein>
    <submittedName>
        <fullName evidence="13">Polycystic kidney disease and receptor for egg jelly-related protein-like</fullName>
    </submittedName>
</protein>
<feature type="transmembrane region" description="Helical" evidence="9">
    <location>
        <begin position="1789"/>
        <end position="1809"/>
    </location>
</feature>
<dbReference type="FunFam" id="2.60.60.20:FF:000016">
    <property type="entry name" value="Polycystin family receptor for egg jelly"/>
    <property type="match status" value="1"/>
</dbReference>
<evidence type="ECO:0000313" key="14">
    <source>
        <dbReference type="Proteomes" id="UP001178461"/>
    </source>
</evidence>
<evidence type="ECO:0000256" key="8">
    <source>
        <dbReference type="SAM" id="MobiDB-lite"/>
    </source>
</evidence>
<evidence type="ECO:0000256" key="9">
    <source>
        <dbReference type="SAM" id="Phobius"/>
    </source>
</evidence>
<dbReference type="Pfam" id="PF08016">
    <property type="entry name" value="PKD_channel"/>
    <property type="match status" value="1"/>
</dbReference>
<keyword evidence="5 9" id="KW-1133">Transmembrane helix</keyword>
<feature type="transmembrane region" description="Helical" evidence="9">
    <location>
        <begin position="2372"/>
        <end position="2392"/>
    </location>
</feature>
<evidence type="ECO:0000256" key="2">
    <source>
        <dbReference type="ARBA" id="ARBA00007200"/>
    </source>
</evidence>
<evidence type="ECO:0000256" key="5">
    <source>
        <dbReference type="ARBA" id="ARBA00022989"/>
    </source>
</evidence>
<evidence type="ECO:0000256" key="3">
    <source>
        <dbReference type="ARBA" id="ARBA00022692"/>
    </source>
</evidence>
<comment type="caution">
    <text evidence="7">Lacks conserved residue(s) required for the propagation of feature annotation.</text>
</comment>
<feature type="transmembrane region" description="Helical" evidence="9">
    <location>
        <begin position="1543"/>
        <end position="1564"/>
    </location>
</feature>
<dbReference type="InterPro" id="IPR036392">
    <property type="entry name" value="PLAT/LH2_dom_sf"/>
</dbReference>
<feature type="transmembrane region" description="Helical" evidence="9">
    <location>
        <begin position="2468"/>
        <end position="2490"/>
    </location>
</feature>
<evidence type="ECO:0000313" key="13">
    <source>
        <dbReference type="EMBL" id="CAI5773878.1"/>
    </source>
</evidence>
<comment type="similarity">
    <text evidence="2">Belongs to the polycystin family.</text>
</comment>
<dbReference type="SMART" id="SM00308">
    <property type="entry name" value="LH2"/>
    <property type="match status" value="1"/>
</dbReference>
<evidence type="ECO:0000256" key="6">
    <source>
        <dbReference type="ARBA" id="ARBA00023136"/>
    </source>
</evidence>
<feature type="chain" id="PRO_5041403872" evidence="10">
    <location>
        <begin position="17"/>
        <end position="2576"/>
    </location>
</feature>
<dbReference type="InterPro" id="IPR051223">
    <property type="entry name" value="Polycystin"/>
</dbReference>
<feature type="domain" description="PLAT" evidence="11">
    <location>
        <begin position="1588"/>
        <end position="1705"/>
    </location>
</feature>
<keyword evidence="6 9" id="KW-0472">Membrane</keyword>
<dbReference type="GO" id="GO:0016020">
    <property type="term" value="C:membrane"/>
    <property type="evidence" value="ECO:0007669"/>
    <property type="project" value="UniProtKB-SubCell"/>
</dbReference>
<evidence type="ECO:0000259" key="12">
    <source>
        <dbReference type="PROSITE" id="PS51111"/>
    </source>
</evidence>
<dbReference type="InterPro" id="IPR001024">
    <property type="entry name" value="PLAT/LH2_dom"/>
</dbReference>
<feature type="compositionally biased region" description="Polar residues" evidence="8">
    <location>
        <begin position="1855"/>
        <end position="1864"/>
    </location>
</feature>
<keyword evidence="13" id="KW-0675">Receptor</keyword>
<feature type="region of interest" description="Disordered" evidence="8">
    <location>
        <begin position="1851"/>
        <end position="1873"/>
    </location>
</feature>
<dbReference type="Proteomes" id="UP001178461">
    <property type="component" value="Chromosome 5"/>
</dbReference>
<dbReference type="EMBL" id="OX395130">
    <property type="protein sequence ID" value="CAI5773878.1"/>
    <property type="molecule type" value="Genomic_DNA"/>
</dbReference>
<dbReference type="SUPFAM" id="SSF49723">
    <property type="entry name" value="Lipase/lipooxygenase domain (PLAT/LH2 domain)"/>
    <property type="match status" value="1"/>
</dbReference>
<evidence type="ECO:0000256" key="1">
    <source>
        <dbReference type="ARBA" id="ARBA00004141"/>
    </source>
</evidence>
<feature type="transmembrane region" description="Helical" evidence="9">
    <location>
        <begin position="1930"/>
        <end position="1952"/>
    </location>
</feature>
<keyword evidence="3 9" id="KW-0812">Transmembrane</keyword>
<evidence type="ECO:0000256" key="10">
    <source>
        <dbReference type="SAM" id="SignalP"/>
    </source>
</evidence>
<proteinExistence type="inferred from homology"/>
<organism evidence="13 14">
    <name type="scientific">Podarcis lilfordi</name>
    <name type="common">Lilford's wall lizard</name>
    <dbReference type="NCBI Taxonomy" id="74358"/>
    <lineage>
        <taxon>Eukaryota</taxon>
        <taxon>Metazoa</taxon>
        <taxon>Chordata</taxon>
        <taxon>Craniata</taxon>
        <taxon>Vertebrata</taxon>
        <taxon>Euteleostomi</taxon>
        <taxon>Lepidosauria</taxon>
        <taxon>Squamata</taxon>
        <taxon>Bifurcata</taxon>
        <taxon>Unidentata</taxon>
        <taxon>Episquamata</taxon>
        <taxon>Laterata</taxon>
        <taxon>Lacertibaenia</taxon>
        <taxon>Lacertidae</taxon>
        <taxon>Podarcis</taxon>
    </lineage>
</organism>
<name>A0AA35KB19_9SAUR</name>
<dbReference type="InterPro" id="IPR002859">
    <property type="entry name" value="PKD/REJ-like"/>
</dbReference>
<dbReference type="Gene3D" id="2.60.60.20">
    <property type="entry name" value="PLAT/LH2 domain"/>
    <property type="match status" value="1"/>
</dbReference>
<dbReference type="PROSITE" id="PS50095">
    <property type="entry name" value="PLAT"/>
    <property type="match status" value="1"/>
</dbReference>
<feature type="signal peptide" evidence="10">
    <location>
        <begin position="1"/>
        <end position="16"/>
    </location>
</feature>
<dbReference type="InterPro" id="IPR014010">
    <property type="entry name" value="REJ_dom"/>
</dbReference>
<accession>A0AA35KB19</accession>
<sequence>MLLVFLFCYCSQYATAVPFRFLPPPLLVTCSNPQHRVYQKHDNELRVSCFWDERIDLKYSRAQSLPSEIKEEKLDTVPPPHCQWYQDSILVKNTNRWSGELVLGAALTRGGLHPPWAFIRVTVQCVSVSCHVATCAHKNLTIEISRQDVRLFLLSPRTLPIHEWQPVQLGWCARLKSSTWSYRFKSQGGIPEDLLIPSNIYSEPLAPTVYPHAEMHQACTSYYSYYITVRYQLRGFYTASLHIENGPPLGRSLSFYVQPTLLHVFSTSSTLLSLPHRTLNLSWTLQPLGSKITAYTLVDVQGLEEWSDSYSYNPFALQSDFCAVRKPQNSREKVVASVYFRTNEKMPEKLAGKLDFFNKTLIFRASTGAATYLTLNPQKTRRGIYIFSHTLGLYYSTQEDSTTTTTRKGYSSHYIFYEEQSLCYLIIVEFMQLQLSKFSIHVYLNRKGTLFRSLGEKDIEVHVFNGHSPDKRLVYIVWFIPVQHPLLQCEWVFNLQLFNSRKEYLLWNNTYSYSNGVKDAAHFLPPSVLSIRPSQYMGFVAKVNCSKSGLARAVLKASINTFASKVLHPTVACQQSYCHELTAIIHKPDFSDPIIHYKRESAITLQATAKAQCRTSADIDILWKIYSLEAAYSIPDWPNPLKLPDEINTSGIIFHIPRNVLFYGFHHVNMTMTVYLPAYNIKIMESDSVFLQILENDLVAIIAGGLFRTVGVSDHWTLDASASSDPYSANPLEGITFNWYCTKRELDYSTMRLSPEGKCCPNQVDIRWTHSSAPVQKVEPNTFQANTKYYFILVILKQHKSAHAFQTVHVLPGSVPILDATCLENCGKTIKVTERFILSARCLNCAKTSQTVYLWSLLSADSKEIHFDWASKTTTGRSKPYMHINSLAFRYMEDKFYTLSLKVSTKGKQSAVYRHSFYVSSPPRTGKCIIYPREGIAFRTKFIVQCTGFEEKNGPLTYKVIAHSDLTRMTAISSVQNNTFGIIVYIGHQQKTPPSFLPAGIPSKKYALDIYVQVYDAYGVFSEVTLEANVYDPRSKPTVLLRELYGLISGQSGPMSFFLETKDYFNIGFLTYMVASVLNNIETLPTSQGSKTDLREILLNVSAVIPLTEIQMIAQTVSSICQVTQDANEVNRKAQLFAVRTLKEATEALKRLRDKDLGSQEAEVLGNGIFTGLSNVLSASLLNHRNVNVNAIKEIISVTGILADLILQGKVPGEHETNMEAKNWSIHLWKGEKWEVSRTFSKGRQFKNYFYPQLKQENHIELPADAVVSTVHYVFEENPFPWMADAADIHTVVTGFKTVGVKANGDILGVTPEVVEVIMARKNKDFATFNLTIGPDKKLSKTTGGFSIEVKGNFKYVFIQILCNMEVTFNISIYLGLNVSHSPIASYIVFHDKPPAPREMNPGITNCAFKAVRILCLPQSLLQSPLQGNKASKWNISVVLQSHPIVRGQTRKIVRIAVYTPNCLGMDGIQKQWKEGLCRLGSQTTWSKIHCICEAKAHSTTRSRRRSLEASHAVRFVAGSFILYPNPLDINKVLSADFDTNPVTMLAVFFIFSGYILCTTWAMIKDKADLKRKNKILVLPDNDPYHKVRYVVTVYTGSRLGSGTTADVFLELIGKNGVSDVHHLKHPQFPTLFRAAVDTFLLTTKYDLGDLLSLHVWHNTGGSSPNWFLSRIKVQNMHTKKSWLFICRNWLGLGKADGKIERSIVAKNLKSSLDKMDYFWISFAKDLEDNHIWLSIFSQVVTGSFTRVQRVSCCLVIMLCNLLFNIMFFSGADDREILSVQLRYLKSMYIGFVSALFSIPLQLTIQILFTYSEEKPLLHNTRNGSKRSPSLMPETLEKEGKSAYSNGKDQHLPLSESNASNNNATDKDTSTTFEKEEPLHPEFMFFNKMPRFSWWCRYVSWTLVFLISGVSSSFIILYGLTYGYTTSMEWFIASMTSFFESVFLLQTMKLSLISAMSTISLKYCKNIPWISTEQYQNMKLIQSSVDEKDLRKIHHDLSKLRHSKEYEPLTEDEVIVLRKRVRAQHLAFVFVKDIVIHLVYSSCVFIAAFSAEPTTTFYYNKAIYNQFSFGLSDVNKLEHIYMWTSNVFLPLIHNDYHPTYVSESWSKILGLPRMRQVRAKNTEKECFPARNFAQGHMISESHCRYKYNSDPEDQSNYLGSWTIPTNQPTSKHSSSFQGFTYQSDIDQWEYKSYGVVDSYGPGGYSFYFFPGEQRPNTTMRMDDLQRNNWLDNRTWAVIFELTTFNPDVDLFCSISIVFETTDVGVVNSSLVVHSYKLSIFQYEPTSKRVVYGVIVYILAFYLADEFNMLRQERIGYLQTATNVNNFAIKTTSMFFLLLIALKFKLAFTLLEFHLLNPEQFVPFHVVSQIDQLYMMISGFLVFLLILKPYRYFRFLYNVRLAEKTMSVAFPEFVNLTLFAAVYFSVFTSFGYLTFGQSEWSFHTWILSLQTVVSYCFGAVKLASFSSNLWLGIFFQASCMFTMMFIFINLWRALIISTYNSMKQPTYEQHSDEAEAINFVVLKIQSIWFSITRQTPPTSDSDHVSTVIFGRSVVKDDYVCGLRSRQVNGKKIVYLSV</sequence>
<keyword evidence="14" id="KW-1185">Reference proteome</keyword>
<dbReference type="Pfam" id="PF02010">
    <property type="entry name" value="REJ"/>
    <property type="match status" value="1"/>
</dbReference>
<dbReference type="PROSITE" id="PS51111">
    <property type="entry name" value="REJ"/>
    <property type="match status" value="1"/>
</dbReference>